<comment type="caution">
    <text evidence="3">The sequence shown here is derived from an EMBL/GenBank/DDBJ whole genome shotgun (WGS) entry which is preliminary data.</text>
</comment>
<feature type="compositionally biased region" description="Basic and acidic residues" evidence="1">
    <location>
        <begin position="1"/>
        <end position="21"/>
    </location>
</feature>
<dbReference type="Pfam" id="PF08279">
    <property type="entry name" value="HTH_11"/>
    <property type="match status" value="1"/>
</dbReference>
<name>A0AA42BY89_9MYCO</name>
<dbReference type="Gene3D" id="1.10.10.10">
    <property type="entry name" value="Winged helix-like DNA-binding domain superfamily/Winged helix DNA-binding domain"/>
    <property type="match status" value="1"/>
</dbReference>
<reference evidence="3" key="1">
    <citation type="submission" date="2020-07" db="EMBL/GenBank/DDBJ databases">
        <authorList>
            <person name="Pettersson B.M.F."/>
            <person name="Behra P.R.K."/>
            <person name="Ramesh M."/>
            <person name="Das S."/>
            <person name="Dasgupta S."/>
            <person name="Kirsebom L.A."/>
        </authorList>
    </citation>
    <scope>NUCLEOTIDE SEQUENCE</scope>
    <source>
        <strain evidence="3">CCUG 55640</strain>
    </source>
</reference>
<dbReference type="InterPro" id="IPR013196">
    <property type="entry name" value="HTH_11"/>
</dbReference>
<sequence>MEDNRTRGRVGVDRHGEDATGRRHRAGTNRQRQRVLELVREHDEPVDAAELAAKLGLHTTTVRFHLDALCDDGVVERTRITRTGVGRPRTGYRAVRERLDYRTLAEILALELGDTADERRRRAEAVGRRWAERIGAEDGAGQRVTDLREPGTVLEERAAAVAKVFDRMGFGPELAPPESSATGKRRTIELHSCPVRELARAHPEVACAMHRGTLQGLLKKAAAREGDAVDPVLRAELEPFVEPELCRVRVTAND</sequence>
<evidence type="ECO:0000313" key="4">
    <source>
        <dbReference type="Proteomes" id="UP001141650"/>
    </source>
</evidence>
<reference evidence="3" key="2">
    <citation type="journal article" date="2022" name="BMC Genomics">
        <title>Comparative genome analysis of mycobacteria focusing on tRNA and non-coding RNA.</title>
        <authorList>
            <person name="Behra P.R.K."/>
            <person name="Pettersson B.M.F."/>
            <person name="Ramesh M."/>
            <person name="Das S."/>
            <person name="Dasgupta S."/>
            <person name="Kirsebom L.A."/>
        </authorList>
    </citation>
    <scope>NUCLEOTIDE SEQUENCE</scope>
    <source>
        <strain evidence="3">CCUG 55640</strain>
    </source>
</reference>
<dbReference type="SUPFAM" id="SSF46785">
    <property type="entry name" value="Winged helix' DNA-binding domain"/>
    <property type="match status" value="1"/>
</dbReference>
<dbReference type="InterPro" id="IPR036388">
    <property type="entry name" value="WH-like_DNA-bd_sf"/>
</dbReference>
<evidence type="ECO:0000256" key="1">
    <source>
        <dbReference type="SAM" id="MobiDB-lite"/>
    </source>
</evidence>
<dbReference type="InterPro" id="IPR036390">
    <property type="entry name" value="WH_DNA-bd_sf"/>
</dbReference>
<dbReference type="AlphaFoldDB" id="A0AA42BY89"/>
<evidence type="ECO:0000313" key="3">
    <source>
        <dbReference type="EMBL" id="MCV7379375.1"/>
    </source>
</evidence>
<accession>A0AA42BY89</accession>
<evidence type="ECO:0000259" key="2">
    <source>
        <dbReference type="Pfam" id="PF08279"/>
    </source>
</evidence>
<protein>
    <submittedName>
        <fullName evidence="3">Winged helix-turn-helix transcriptional regulator</fullName>
    </submittedName>
</protein>
<dbReference type="Proteomes" id="UP001141650">
    <property type="component" value="Unassembled WGS sequence"/>
</dbReference>
<proteinExistence type="predicted"/>
<gene>
    <name evidence="3" type="ORF">H7K38_12025</name>
</gene>
<dbReference type="EMBL" id="JACKVH010000012">
    <property type="protein sequence ID" value="MCV7379375.1"/>
    <property type="molecule type" value="Genomic_DNA"/>
</dbReference>
<feature type="domain" description="Helix-turn-helix type 11" evidence="2">
    <location>
        <begin position="32"/>
        <end position="74"/>
    </location>
</feature>
<organism evidence="3 4">
    <name type="scientific">Mycobacterium alsense</name>
    <dbReference type="NCBI Taxonomy" id="324058"/>
    <lineage>
        <taxon>Bacteria</taxon>
        <taxon>Bacillati</taxon>
        <taxon>Actinomycetota</taxon>
        <taxon>Actinomycetes</taxon>
        <taxon>Mycobacteriales</taxon>
        <taxon>Mycobacteriaceae</taxon>
        <taxon>Mycobacterium</taxon>
    </lineage>
</organism>
<feature type="region of interest" description="Disordered" evidence="1">
    <location>
        <begin position="1"/>
        <end position="30"/>
    </location>
</feature>